<reference evidence="1 2" key="1">
    <citation type="submission" date="2014-03" db="EMBL/GenBank/DDBJ databases">
        <title>Draft Genome Sequence of Actibacterium mucosum KCTC 23349, a Marine Alphaproteobacterium with Complex Ionic Requirements Isolated from Mediterranean Seawater at Malvarrosa Beach, Valencia, Spain.</title>
        <authorList>
            <person name="Arahal D.R."/>
            <person name="Shao Z."/>
            <person name="Lai Q."/>
            <person name="Pujalte M.J."/>
        </authorList>
    </citation>
    <scope>NUCLEOTIDE SEQUENCE [LARGE SCALE GENOMIC DNA]</scope>
    <source>
        <strain evidence="1 2">KCTC 23349</strain>
    </source>
</reference>
<proteinExistence type="predicted"/>
<accession>A0A037ZGD5</accession>
<dbReference type="EMBL" id="JFKE01000007">
    <property type="protein sequence ID" value="KAJ54596.1"/>
    <property type="molecule type" value="Genomic_DNA"/>
</dbReference>
<dbReference type="Proteomes" id="UP000026249">
    <property type="component" value="Unassembled WGS sequence"/>
</dbReference>
<organism evidence="1 2">
    <name type="scientific">Actibacterium mucosum KCTC 23349</name>
    <dbReference type="NCBI Taxonomy" id="1454373"/>
    <lineage>
        <taxon>Bacteria</taxon>
        <taxon>Pseudomonadati</taxon>
        <taxon>Pseudomonadota</taxon>
        <taxon>Alphaproteobacteria</taxon>
        <taxon>Rhodobacterales</taxon>
        <taxon>Roseobacteraceae</taxon>
        <taxon>Actibacterium</taxon>
    </lineage>
</organism>
<evidence type="ECO:0000313" key="1">
    <source>
        <dbReference type="EMBL" id="KAJ54596.1"/>
    </source>
</evidence>
<keyword evidence="2" id="KW-1185">Reference proteome</keyword>
<evidence type="ECO:0000313" key="2">
    <source>
        <dbReference type="Proteomes" id="UP000026249"/>
    </source>
</evidence>
<gene>
    <name evidence="1" type="ORF">ACMU_17985</name>
</gene>
<dbReference type="STRING" id="1454373.ACMU_17985"/>
<sequence length="263" mass="27231">MVRSDATTYQFAANDTARLGFDFGGATNRGLLVEPSATNLVPHARPTASTWASVSATATDRGTTNFGIFTGVTVASQGQIWNRVATDLTVTNGQNYAVATYLVGGTSGRLRIRLRDTAGGTETRVNGSFGALSGAATTAGAITGLTEMLLADGATRRVSFVFTPNFSGTLNFGVGPDSATVGETVEFLAAQFEEGMSQTSFIDTGATSASRSADLPVLNDWNGNFDVVATFSDGSTQTFPAQSVSPGYWPAGLSGHITAIQLI</sequence>
<name>A0A037ZGD5_9RHOB</name>
<dbReference type="AlphaFoldDB" id="A0A037ZGD5"/>
<protein>
    <submittedName>
        <fullName evidence="1">Uncharacterized protein</fullName>
    </submittedName>
</protein>
<comment type="caution">
    <text evidence="1">The sequence shown here is derived from an EMBL/GenBank/DDBJ whole genome shotgun (WGS) entry which is preliminary data.</text>
</comment>